<dbReference type="RefSeq" id="YP_009113160.1">
    <property type="nucleotide sequence ID" value="NC_026017.1"/>
</dbReference>
<gene>
    <name evidence="2" type="ORF">LSPA1_13</name>
</gene>
<dbReference type="Pfam" id="PF13895">
    <property type="entry name" value="Ig_2"/>
    <property type="match status" value="1"/>
</dbReference>
<proteinExistence type="predicted"/>
<evidence type="ECO:0000313" key="3">
    <source>
        <dbReference type="Proteomes" id="UP000029349"/>
    </source>
</evidence>
<dbReference type="SUPFAM" id="SSF48726">
    <property type="entry name" value="Immunoglobulin"/>
    <property type="match status" value="1"/>
</dbReference>
<feature type="domain" description="Ig-like" evidence="1">
    <location>
        <begin position="31"/>
        <end position="114"/>
    </location>
</feature>
<dbReference type="InterPro" id="IPR036179">
    <property type="entry name" value="Ig-like_dom_sf"/>
</dbReference>
<dbReference type="Proteomes" id="UP000029349">
    <property type="component" value="Segment"/>
</dbReference>
<dbReference type="GeneID" id="22807823"/>
<evidence type="ECO:0000313" key="2">
    <source>
        <dbReference type="EMBL" id="AIM41111.1"/>
    </source>
</evidence>
<dbReference type="EMBL" id="KM272358">
    <property type="protein sequence ID" value="AIM41111.1"/>
    <property type="molecule type" value="Genomic_DNA"/>
</dbReference>
<accession>A0A088FBW3</accession>
<dbReference type="Gene3D" id="2.60.40.10">
    <property type="entry name" value="Immunoglobulins"/>
    <property type="match status" value="1"/>
</dbReference>
<dbReference type="InterPro" id="IPR013783">
    <property type="entry name" value="Ig-like_fold"/>
</dbReference>
<dbReference type="OrthoDB" id="15490at10239"/>
<evidence type="ECO:0000259" key="1">
    <source>
        <dbReference type="PROSITE" id="PS50835"/>
    </source>
</evidence>
<reference evidence="2 3" key="1">
    <citation type="submission" date="2014-11" db="EMBL/GenBank/DDBJ databases">
        <title>Complete Genome Sequence of the Salmonella paratyphi A Bacteriophage LSPA1.</title>
        <authorList>
            <person name="Zeng W."/>
            <person name="Mao P."/>
            <person name="Hong Y."/>
            <person name="Feng M."/>
            <person name="Xu Z."/>
            <person name="Huang F."/>
            <person name="Jing S."/>
        </authorList>
    </citation>
    <scope>NUCLEOTIDE SEQUENCE [LARGE SCALE GENOMIC DNA]</scope>
</reference>
<keyword evidence="3" id="KW-1185">Reference proteome</keyword>
<dbReference type="SMART" id="SM00409">
    <property type="entry name" value="IG"/>
    <property type="match status" value="1"/>
</dbReference>
<protein>
    <recommendedName>
        <fullName evidence="1">Ig-like domain-containing protein</fullName>
    </recommendedName>
</protein>
<sequence>MVDVIKRRIVGVSDDNPEDGQVEIDMENVMPLRFSTGLDDTTAVSAGQAITLTVQLADGMDPKTVYWYKDNNAISGATGLTYTKANSVADDSGTYKVVAHDGYGNIISDSTVVTVS</sequence>
<name>A0A088FBW3_9CAUD</name>
<dbReference type="PROSITE" id="PS50835">
    <property type="entry name" value="IG_LIKE"/>
    <property type="match status" value="1"/>
</dbReference>
<dbReference type="InterPro" id="IPR003599">
    <property type="entry name" value="Ig_sub"/>
</dbReference>
<dbReference type="InterPro" id="IPR007110">
    <property type="entry name" value="Ig-like_dom"/>
</dbReference>
<dbReference type="KEGG" id="vg:22807823"/>
<organism evidence="2 3">
    <name type="scientific">Salmonella phage LSPA1</name>
    <dbReference type="NCBI Taxonomy" id="1540823"/>
    <lineage>
        <taxon>Viruses</taxon>
        <taxon>Duplodnaviria</taxon>
        <taxon>Heunggongvirae</taxon>
        <taxon>Uroviricota</taxon>
        <taxon>Caudoviricetes</taxon>
        <taxon>Sarkviridae</taxon>
        <taxon>Guernseyvirinae</taxon>
        <taxon>Jerseyvirus</taxon>
        <taxon>Jerseyvirus LSPA1</taxon>
    </lineage>
</organism>